<gene>
    <name evidence="1" type="ORF">ES692_05505</name>
</gene>
<dbReference type="InterPro" id="IPR014721">
    <property type="entry name" value="Ribsml_uS5_D2-typ_fold_subgr"/>
</dbReference>
<dbReference type="NCBIfam" id="NF040656">
    <property type="entry name" value="GHMP_GYDIA"/>
    <property type="match status" value="1"/>
</dbReference>
<keyword evidence="1" id="KW-0418">Kinase</keyword>
<dbReference type="STRING" id="1123037.GCA_000425305_02639"/>
<dbReference type="GO" id="GO:0016301">
    <property type="term" value="F:kinase activity"/>
    <property type="evidence" value="ECO:0007669"/>
    <property type="project" value="UniProtKB-KW"/>
</dbReference>
<keyword evidence="2" id="KW-1185">Reference proteome</keyword>
<sequence>MKSFYSHGKLLLTGEYVVLDGAIALAVPSIYGQSLNIEKGKDGLLKWTSLDEHGTIWFKTEFRLHHKNITSSLTPLDDISDRLLQILNAAKQLNPEFLNDAEGYQITTELGFPKNWGLGTSSTLISNIASWAEVDAYALLELTFGGSGYDIACAKATGSLIFQLNKVDISRSTPNDNEQLITAVDFNPSFKNHIYFVHLNQKQNSRDGIKQYRAHNSDVSSSIVGVNVISQSMIACETLSEFQNLMSEHEQLISEIIKETPIKTRLFNDFKGSIKSLGAWGGDFVMVATEDNPTAYFKSKGYTTILSYSEMVLKTN</sequence>
<proteinExistence type="predicted"/>
<comment type="caution">
    <text evidence="1">The sequence shown here is derived from an EMBL/GenBank/DDBJ whole genome shotgun (WGS) entry which is preliminary data.</text>
</comment>
<name>A0A5C7BH65_9FLAO</name>
<dbReference type="InterPro" id="IPR047765">
    <property type="entry name" value="GHMP_GYDIA-like"/>
</dbReference>
<dbReference type="Proteomes" id="UP000321938">
    <property type="component" value="Unassembled WGS sequence"/>
</dbReference>
<dbReference type="InterPro" id="IPR020568">
    <property type="entry name" value="Ribosomal_Su5_D2-typ_SF"/>
</dbReference>
<dbReference type="SUPFAM" id="SSF54211">
    <property type="entry name" value="Ribosomal protein S5 domain 2-like"/>
    <property type="match status" value="1"/>
</dbReference>
<evidence type="ECO:0000313" key="2">
    <source>
        <dbReference type="Proteomes" id="UP000321938"/>
    </source>
</evidence>
<dbReference type="AlphaFoldDB" id="A0A5C7BH65"/>
<organism evidence="1 2">
    <name type="scientific">Psychroserpens burtonensis</name>
    <dbReference type="NCBI Taxonomy" id="49278"/>
    <lineage>
        <taxon>Bacteria</taxon>
        <taxon>Pseudomonadati</taxon>
        <taxon>Bacteroidota</taxon>
        <taxon>Flavobacteriia</taxon>
        <taxon>Flavobacteriales</taxon>
        <taxon>Flavobacteriaceae</taxon>
        <taxon>Psychroserpens</taxon>
    </lineage>
</organism>
<dbReference type="Gene3D" id="3.30.230.10">
    <property type="match status" value="1"/>
</dbReference>
<reference evidence="1 2" key="1">
    <citation type="submission" date="2019-08" db="EMBL/GenBank/DDBJ databases">
        <title>Genome of Psychroserpens burtonensis ACAM 167.</title>
        <authorList>
            <person name="Bowman J.P."/>
        </authorList>
    </citation>
    <scope>NUCLEOTIDE SEQUENCE [LARGE SCALE GENOMIC DNA]</scope>
    <source>
        <strain evidence="1 2">ACAM 167</strain>
    </source>
</reference>
<dbReference type="RefSeq" id="WP_028872395.1">
    <property type="nucleotide sequence ID" value="NZ_VOSB01000006.1"/>
</dbReference>
<evidence type="ECO:0000313" key="1">
    <source>
        <dbReference type="EMBL" id="TXE18905.1"/>
    </source>
</evidence>
<dbReference type="EMBL" id="VOSB01000006">
    <property type="protein sequence ID" value="TXE18905.1"/>
    <property type="molecule type" value="Genomic_DNA"/>
</dbReference>
<dbReference type="OrthoDB" id="5288719at2"/>
<keyword evidence="1" id="KW-0808">Transferase</keyword>
<protein>
    <submittedName>
        <fullName evidence="1">GHMP kinase</fullName>
    </submittedName>
</protein>
<accession>A0A5C7BH65</accession>